<accession>A0A344PL31</accession>
<protein>
    <recommendedName>
        <fullName evidence="1">TtsA-like Glycoside hydrolase family 108 domain-containing protein</fullName>
    </recommendedName>
</protein>
<reference evidence="3" key="1">
    <citation type="submission" date="2018-07" db="EMBL/GenBank/DDBJ databases">
        <title>Genome sequencing of Paracoccus sp. SC2-6.</title>
        <authorList>
            <person name="Heo J."/>
            <person name="Kim S.-J."/>
            <person name="Kwon S.-W."/>
        </authorList>
    </citation>
    <scope>NUCLEOTIDE SEQUENCE [LARGE SCALE GENOMIC DNA]</scope>
    <source>
        <strain evidence="3">SC2-6</strain>
    </source>
</reference>
<dbReference type="AlphaFoldDB" id="A0A344PL31"/>
<gene>
    <name evidence="2" type="ORF">DRW48_10610</name>
</gene>
<dbReference type="KEGG" id="pars:DRW48_10610"/>
<proteinExistence type="predicted"/>
<feature type="domain" description="TtsA-like Glycoside hydrolase family 108" evidence="1">
    <location>
        <begin position="29"/>
        <end position="104"/>
    </location>
</feature>
<sequence length="213" mass="23163">MSIAATIPTPHFVTQGQSTMRGNFEECLSEVLKHEGGYVNDPRDPGGETNMGISRRTYPNENIKGMTRARAAVLYRRDFWDAVQGDALPPGLDLVAFDGAVNSGPRRGAEWLQAGIGGLEIDGKIGQRTLIAATETPAVVAIDRACDARLAFLRRLGTWPHFGVGWSRRVAAVRARALQMASQRPLPRPTPDPAAQPAAQTSFWAWLTRIFGA</sequence>
<dbReference type="Pfam" id="PF05838">
    <property type="entry name" value="Glyco_hydro_108"/>
    <property type="match status" value="1"/>
</dbReference>
<organism evidence="2 3">
    <name type="scientific">Paracoccus suum</name>
    <dbReference type="NCBI Taxonomy" id="2259340"/>
    <lineage>
        <taxon>Bacteria</taxon>
        <taxon>Pseudomonadati</taxon>
        <taxon>Pseudomonadota</taxon>
        <taxon>Alphaproteobacteria</taxon>
        <taxon>Rhodobacterales</taxon>
        <taxon>Paracoccaceae</taxon>
        <taxon>Paracoccus</taxon>
    </lineage>
</organism>
<dbReference type="Proteomes" id="UP000252023">
    <property type="component" value="Chromosome"/>
</dbReference>
<dbReference type="CDD" id="cd13926">
    <property type="entry name" value="N-acetylmuramidase_GH108"/>
    <property type="match status" value="1"/>
</dbReference>
<dbReference type="Gene3D" id="1.20.141.10">
    <property type="entry name" value="Chitosanase, subunit A, domain 1"/>
    <property type="match status" value="1"/>
</dbReference>
<evidence type="ECO:0000313" key="2">
    <source>
        <dbReference type="EMBL" id="AXC50086.1"/>
    </source>
</evidence>
<evidence type="ECO:0000313" key="3">
    <source>
        <dbReference type="Proteomes" id="UP000252023"/>
    </source>
</evidence>
<name>A0A344PL31_9RHOB</name>
<dbReference type="EMBL" id="CP030918">
    <property type="protein sequence ID" value="AXC50086.1"/>
    <property type="molecule type" value="Genomic_DNA"/>
</dbReference>
<dbReference type="InterPro" id="IPR023346">
    <property type="entry name" value="Lysozyme-like_dom_sf"/>
</dbReference>
<dbReference type="OrthoDB" id="9815229at2"/>
<keyword evidence="3" id="KW-1185">Reference proteome</keyword>
<dbReference type="InterPro" id="IPR008565">
    <property type="entry name" value="TtsA-like_GH18_dom"/>
</dbReference>
<dbReference type="SUPFAM" id="SSF53955">
    <property type="entry name" value="Lysozyme-like"/>
    <property type="match status" value="1"/>
</dbReference>
<evidence type="ECO:0000259" key="1">
    <source>
        <dbReference type="Pfam" id="PF05838"/>
    </source>
</evidence>